<gene>
    <name evidence="6" type="ORF">CEP52_004099</name>
</gene>
<evidence type="ECO:0000256" key="1">
    <source>
        <dbReference type="ARBA" id="ARBA00022723"/>
    </source>
</evidence>
<evidence type="ECO:0000256" key="5">
    <source>
        <dbReference type="ARBA" id="ARBA00023242"/>
    </source>
</evidence>
<dbReference type="AlphaFoldDB" id="A0A428U5E6"/>
<name>A0A428U5E6_9HYPO</name>
<keyword evidence="5" id="KW-0539">Nucleus</keyword>
<dbReference type="PANTHER" id="PTHR47660:SF2">
    <property type="entry name" value="TRANSCRIPTION FACTOR WITH C2H2 AND ZN(2)-CYS(6) DNA BINDING DOMAIN (EUROFUNG)"/>
    <property type="match status" value="1"/>
</dbReference>
<dbReference type="EMBL" id="NKCK01000028">
    <property type="protein sequence ID" value="RSM09507.1"/>
    <property type="molecule type" value="Genomic_DNA"/>
</dbReference>
<dbReference type="PANTHER" id="PTHR47660">
    <property type="entry name" value="TRANSCRIPTION FACTOR WITH C2H2 AND ZN(2)-CYS(6) DNA BINDING DOMAIN (EUROFUNG)-RELATED-RELATED"/>
    <property type="match status" value="1"/>
</dbReference>
<protein>
    <recommendedName>
        <fullName evidence="8">Transcription factor domain-containing protein</fullName>
    </recommendedName>
</protein>
<evidence type="ECO:0000313" key="7">
    <source>
        <dbReference type="Proteomes" id="UP000287144"/>
    </source>
</evidence>
<dbReference type="Proteomes" id="UP000287144">
    <property type="component" value="Unassembled WGS sequence"/>
</dbReference>
<organism evidence="6 7">
    <name type="scientific">Fusarium oligoseptatum</name>
    <dbReference type="NCBI Taxonomy" id="2604345"/>
    <lineage>
        <taxon>Eukaryota</taxon>
        <taxon>Fungi</taxon>
        <taxon>Dikarya</taxon>
        <taxon>Ascomycota</taxon>
        <taxon>Pezizomycotina</taxon>
        <taxon>Sordariomycetes</taxon>
        <taxon>Hypocreomycetidae</taxon>
        <taxon>Hypocreales</taxon>
        <taxon>Nectriaceae</taxon>
        <taxon>Fusarium</taxon>
        <taxon>Fusarium solani species complex</taxon>
    </lineage>
</organism>
<keyword evidence="2" id="KW-0862">Zinc</keyword>
<keyword evidence="3" id="KW-0805">Transcription regulation</keyword>
<evidence type="ECO:0000256" key="2">
    <source>
        <dbReference type="ARBA" id="ARBA00022833"/>
    </source>
</evidence>
<keyword evidence="7" id="KW-1185">Reference proteome</keyword>
<reference evidence="6 7" key="1">
    <citation type="submission" date="2017-06" db="EMBL/GenBank/DDBJ databases">
        <title>Comparative genomic analysis of Ambrosia Fusariam Clade fungi.</title>
        <authorList>
            <person name="Stajich J.E."/>
            <person name="Carrillo J."/>
            <person name="Kijimoto T."/>
            <person name="Eskalen A."/>
            <person name="O'Donnell K."/>
            <person name="Kasson M."/>
        </authorList>
    </citation>
    <scope>NUCLEOTIDE SEQUENCE [LARGE SCALE GENOMIC DNA]</scope>
    <source>
        <strain evidence="6 7">NRRL62579</strain>
    </source>
</reference>
<evidence type="ECO:0000256" key="4">
    <source>
        <dbReference type="ARBA" id="ARBA00023163"/>
    </source>
</evidence>
<dbReference type="STRING" id="1325735.A0A428U5E6"/>
<sequence>MQQILLPKDQTIYSKASQEVLVNCWDWGDLATPSTINDIQTQYPEPTEGFVEAPPMLQPSSLIDEQTSIEHNGIEINLLASFGIPTAQNSASQVPATTDPRFESFMWHPLLPWDEIPSTDTPIEQTELLNNNHKSNSTLALADLSLDTSFSLGLPSTVSVAMLGSDEDWVKYVYGFPQMMLKAGTYPPFVHPTVYRCSEGQVLEALAIAFCCLGSYNAAMNSSQRFAYSLINKERDQLVQDFPRICSSQSEVWVLASVHAMCVYQIVSFFGSSLEQARNAQLQQPWLLKMTRHLAHLHKQSSTISEQTWWESWALGETIRRTILLVNSINCLSCRVGRQDPYLYEPLDDNLVSNLPLPAPTALWRAKSATEWETQKLLMADPGFGTSQMTLEETLASLSQASRANSMSWDGLDQYTRLVLGTLRFNLDDQISLV</sequence>
<evidence type="ECO:0000256" key="3">
    <source>
        <dbReference type="ARBA" id="ARBA00023015"/>
    </source>
</evidence>
<dbReference type="GO" id="GO:0046872">
    <property type="term" value="F:metal ion binding"/>
    <property type="evidence" value="ECO:0007669"/>
    <property type="project" value="UniProtKB-KW"/>
</dbReference>
<keyword evidence="4" id="KW-0804">Transcription</keyword>
<proteinExistence type="predicted"/>
<keyword evidence="1" id="KW-0479">Metal-binding</keyword>
<accession>A0A428U5E6</accession>
<comment type="caution">
    <text evidence="6">The sequence shown here is derived from an EMBL/GenBank/DDBJ whole genome shotgun (WGS) entry which is preliminary data.</text>
</comment>
<evidence type="ECO:0000313" key="6">
    <source>
        <dbReference type="EMBL" id="RSM09507.1"/>
    </source>
</evidence>
<evidence type="ECO:0008006" key="8">
    <source>
        <dbReference type="Google" id="ProtNLM"/>
    </source>
</evidence>